<keyword evidence="3" id="KW-1185">Reference proteome</keyword>
<evidence type="ECO:0000256" key="1">
    <source>
        <dbReference type="SAM" id="SignalP"/>
    </source>
</evidence>
<protein>
    <recommendedName>
        <fullName evidence="4">Acetylxylan esterase</fullName>
    </recommendedName>
</protein>
<evidence type="ECO:0008006" key="4">
    <source>
        <dbReference type="Google" id="ProtNLM"/>
    </source>
</evidence>
<keyword evidence="1" id="KW-0732">Signal</keyword>
<dbReference type="EMBL" id="BLJN01000006">
    <property type="protein sequence ID" value="GFE83643.1"/>
    <property type="molecule type" value="Genomic_DNA"/>
</dbReference>
<proteinExistence type="predicted"/>
<accession>A0A829YLB9</accession>
<reference evidence="3" key="1">
    <citation type="submission" date="2020-01" db="EMBL/GenBank/DDBJ databases">
        <title>'Steroidobacter agaridevorans' sp. nov., agar-degrading bacteria isolated from rhizosphere soils.</title>
        <authorList>
            <person name="Ikenaga M."/>
            <person name="Kataoka M."/>
            <person name="Murouchi A."/>
            <person name="Katsuragi S."/>
            <person name="Sakai M."/>
        </authorList>
    </citation>
    <scope>NUCLEOTIDE SEQUENCE [LARGE SCALE GENOMIC DNA]</scope>
    <source>
        <strain evidence="3">YU21-B</strain>
    </source>
</reference>
<dbReference type="Proteomes" id="UP000445000">
    <property type="component" value="Unassembled WGS sequence"/>
</dbReference>
<evidence type="ECO:0000313" key="2">
    <source>
        <dbReference type="EMBL" id="GFE83643.1"/>
    </source>
</evidence>
<feature type="signal peptide" evidence="1">
    <location>
        <begin position="1"/>
        <end position="20"/>
    </location>
</feature>
<feature type="chain" id="PRO_5032590050" description="Acetylxylan esterase" evidence="1">
    <location>
        <begin position="21"/>
        <end position="219"/>
    </location>
</feature>
<name>A0A829YLB9_9GAMM</name>
<organism evidence="2 3">
    <name type="scientific">Steroidobacter agaridevorans</name>
    <dbReference type="NCBI Taxonomy" id="2695856"/>
    <lineage>
        <taxon>Bacteria</taxon>
        <taxon>Pseudomonadati</taxon>
        <taxon>Pseudomonadota</taxon>
        <taxon>Gammaproteobacteria</taxon>
        <taxon>Steroidobacterales</taxon>
        <taxon>Steroidobacteraceae</taxon>
        <taxon>Steroidobacter</taxon>
    </lineage>
</organism>
<gene>
    <name evidence="2" type="ORF">GCM10011487_56430</name>
</gene>
<dbReference type="AlphaFoldDB" id="A0A829YLB9"/>
<comment type="caution">
    <text evidence="2">The sequence shown here is derived from an EMBL/GenBank/DDBJ whole genome shotgun (WGS) entry which is preliminary data.</text>
</comment>
<dbReference type="RefSeq" id="WP_161815241.1">
    <property type="nucleotide sequence ID" value="NZ_BLJN01000006.1"/>
</dbReference>
<sequence>MRIALFVFSLSLAASGLVHAQEAARPAPSTLTRPKGDAQPVDSRGFIHRWFVLEPVPVAGRLTEPAVKEALKLAALPETAQPSDGAKVTINGTEHAWHALDTLNYNLNLYHFAWSLSKPTSNVLFWVETAIDAPREMQNVRLAIGSNAASRWWLNGEPVIALNDDRQSVIDDGVSRRVTLRKGRNVIRAAIINGGGATDFCARFLDENDRPLVGLNSRL</sequence>
<evidence type="ECO:0000313" key="3">
    <source>
        <dbReference type="Proteomes" id="UP000445000"/>
    </source>
</evidence>